<proteinExistence type="predicted"/>
<sequence>MTVTCILCEDSFVPTSIQAKKIRKHPHRIFLCPACHERVAKKAKESPHLIQVKPSLPHL</sequence>
<protein>
    <recommendedName>
        <fullName evidence="3">DUF2197 domain-containing protein</fullName>
    </recommendedName>
</protein>
<accession>A0A1H2QKS7</accession>
<dbReference type="EMBL" id="FNNQ01000001">
    <property type="protein sequence ID" value="SDW07009.1"/>
    <property type="molecule type" value="Genomic_DNA"/>
</dbReference>
<evidence type="ECO:0000313" key="1">
    <source>
        <dbReference type="EMBL" id="SDW07009.1"/>
    </source>
</evidence>
<dbReference type="InterPro" id="IPR019241">
    <property type="entry name" value="DUF2197"/>
</dbReference>
<dbReference type="OrthoDB" id="2989868at2"/>
<dbReference type="Proteomes" id="UP000198534">
    <property type="component" value="Unassembled WGS sequence"/>
</dbReference>
<dbReference type="Pfam" id="PF09963">
    <property type="entry name" value="DUF2197"/>
    <property type="match status" value="1"/>
</dbReference>
<name>A0A1H2QKS7_9BACL</name>
<reference evidence="1 2" key="1">
    <citation type="submission" date="2016-10" db="EMBL/GenBank/DDBJ databases">
        <authorList>
            <person name="de Groot N.N."/>
        </authorList>
    </citation>
    <scope>NUCLEOTIDE SEQUENCE [LARGE SCALE GENOMIC DNA]</scope>
    <source>
        <strain evidence="1 2">DSM 45610</strain>
    </source>
</reference>
<evidence type="ECO:0008006" key="3">
    <source>
        <dbReference type="Google" id="ProtNLM"/>
    </source>
</evidence>
<evidence type="ECO:0000313" key="2">
    <source>
        <dbReference type="Proteomes" id="UP000198534"/>
    </source>
</evidence>
<keyword evidence="2" id="KW-1185">Reference proteome</keyword>
<gene>
    <name evidence="1" type="ORF">SAMN05444487_101234</name>
</gene>
<dbReference type="RefSeq" id="WP_091734870.1">
    <property type="nucleotide sequence ID" value="NZ_FNNQ01000001.1"/>
</dbReference>
<organism evidence="1 2">
    <name type="scientific">Marininema mesophilum</name>
    <dbReference type="NCBI Taxonomy" id="1048340"/>
    <lineage>
        <taxon>Bacteria</taxon>
        <taxon>Bacillati</taxon>
        <taxon>Bacillota</taxon>
        <taxon>Bacilli</taxon>
        <taxon>Bacillales</taxon>
        <taxon>Thermoactinomycetaceae</taxon>
        <taxon>Marininema</taxon>
    </lineage>
</organism>
<dbReference type="AlphaFoldDB" id="A0A1H2QKS7"/>